<accession>A0A0F9AXB8</accession>
<protein>
    <submittedName>
        <fullName evidence="1">Uncharacterized protein</fullName>
    </submittedName>
</protein>
<evidence type="ECO:0000313" key="1">
    <source>
        <dbReference type="EMBL" id="KKL14100.1"/>
    </source>
</evidence>
<gene>
    <name evidence="1" type="ORF">LCGC14_2519170</name>
</gene>
<dbReference type="AlphaFoldDB" id="A0A0F9AXB8"/>
<name>A0A0F9AXB8_9ZZZZ</name>
<organism evidence="1">
    <name type="scientific">marine sediment metagenome</name>
    <dbReference type="NCBI Taxonomy" id="412755"/>
    <lineage>
        <taxon>unclassified sequences</taxon>
        <taxon>metagenomes</taxon>
        <taxon>ecological metagenomes</taxon>
    </lineage>
</organism>
<comment type="caution">
    <text evidence="1">The sequence shown here is derived from an EMBL/GenBank/DDBJ whole genome shotgun (WGS) entry which is preliminary data.</text>
</comment>
<dbReference type="EMBL" id="LAZR01040598">
    <property type="protein sequence ID" value="KKL14100.1"/>
    <property type="molecule type" value="Genomic_DNA"/>
</dbReference>
<sequence>MSEPKVPSVAKYMLATVLSSPVTLAKFAASGMFASVLLMIPQDVHSADIKVHYEGVLTKRFVLEVYAPGDETGWAVVYKEAVDGIHTGEVELILGKWELFRGETDYSREAQKGKREAEAGLALDLAKGLISEDSLVAFKATPGETVHIDLREVDPDTIPEGEPTLDGIIKDVAAAGGLSPDDADSQIEEDMYKEYFRGEGYP</sequence>
<reference evidence="1" key="1">
    <citation type="journal article" date="2015" name="Nature">
        <title>Complex archaea that bridge the gap between prokaryotes and eukaryotes.</title>
        <authorList>
            <person name="Spang A."/>
            <person name="Saw J.H."/>
            <person name="Jorgensen S.L."/>
            <person name="Zaremba-Niedzwiedzka K."/>
            <person name="Martijn J."/>
            <person name="Lind A.E."/>
            <person name="van Eijk R."/>
            <person name="Schleper C."/>
            <person name="Guy L."/>
            <person name="Ettema T.J."/>
        </authorList>
    </citation>
    <scope>NUCLEOTIDE SEQUENCE</scope>
</reference>
<proteinExistence type="predicted"/>